<accession>A0ABW6WKB8</accession>
<feature type="transmembrane region" description="Helical" evidence="6">
    <location>
        <begin position="260"/>
        <end position="280"/>
    </location>
</feature>
<feature type="domain" description="Transcription regulator PadR N-terminal" evidence="8">
    <location>
        <begin position="300"/>
        <end position="373"/>
    </location>
</feature>
<evidence type="ECO:0000313" key="9">
    <source>
        <dbReference type="EMBL" id="MFF5292975.1"/>
    </source>
</evidence>
<proteinExistence type="inferred from homology"/>
<dbReference type="InterPro" id="IPR036390">
    <property type="entry name" value="WH_DNA-bd_sf"/>
</dbReference>
<dbReference type="Pfam" id="PF00892">
    <property type="entry name" value="EamA"/>
    <property type="match status" value="1"/>
</dbReference>
<gene>
    <name evidence="9" type="ORF">ACFY35_26325</name>
</gene>
<dbReference type="InterPro" id="IPR000620">
    <property type="entry name" value="EamA_dom"/>
</dbReference>
<feature type="transmembrane region" description="Helical" evidence="6">
    <location>
        <begin position="26"/>
        <end position="43"/>
    </location>
</feature>
<comment type="caution">
    <text evidence="9">The sequence shown here is derived from an EMBL/GenBank/DDBJ whole genome shotgun (WGS) entry which is preliminary data.</text>
</comment>
<evidence type="ECO:0000256" key="5">
    <source>
        <dbReference type="ARBA" id="ARBA00023136"/>
    </source>
</evidence>
<feature type="transmembrane region" description="Helical" evidence="6">
    <location>
        <begin position="117"/>
        <end position="135"/>
    </location>
</feature>
<protein>
    <submittedName>
        <fullName evidence="9">EamA family transporter</fullName>
    </submittedName>
</protein>
<evidence type="ECO:0000313" key="10">
    <source>
        <dbReference type="Proteomes" id="UP001602245"/>
    </source>
</evidence>
<dbReference type="InterPro" id="IPR036388">
    <property type="entry name" value="WH-like_DNA-bd_sf"/>
</dbReference>
<evidence type="ECO:0000256" key="1">
    <source>
        <dbReference type="ARBA" id="ARBA00004141"/>
    </source>
</evidence>
<dbReference type="PANTHER" id="PTHR32322">
    <property type="entry name" value="INNER MEMBRANE TRANSPORTER"/>
    <property type="match status" value="1"/>
</dbReference>
<evidence type="ECO:0000256" key="3">
    <source>
        <dbReference type="ARBA" id="ARBA00022692"/>
    </source>
</evidence>
<feature type="transmembrane region" description="Helical" evidence="6">
    <location>
        <begin position="170"/>
        <end position="192"/>
    </location>
</feature>
<feature type="transmembrane region" description="Helical" evidence="6">
    <location>
        <begin position="204"/>
        <end position="223"/>
    </location>
</feature>
<dbReference type="InterPro" id="IPR037185">
    <property type="entry name" value="EmrE-like"/>
</dbReference>
<feature type="transmembrane region" description="Helical" evidence="6">
    <location>
        <begin position="88"/>
        <end position="110"/>
    </location>
</feature>
<dbReference type="Gene3D" id="1.10.10.10">
    <property type="entry name" value="Winged helix-like DNA-binding domain superfamily/Winged helix DNA-binding domain"/>
    <property type="match status" value="1"/>
</dbReference>
<sequence length="402" mass="42338">MTLALGVPFVLISIAARTLPADVLTGARFALAAATLLAITWARRGSTQAFSALARLLSARPVDVLLVGLCSAALPSILITVGEHHMPTGLTSLLLATTPMWIAMGSPLLFPTEHLGARRTACLVVALCGTAFMTADNGAHGSMLWAALPLAAAMSYAAGNLLVRFRLRDVDAFTLTCAQMTVAVVITAPFAARHLSAVRWEPGPWAAVLALGVLCSGLGWLANTALVQRVSAVQASLVSFTAPVVAMLLGTIVLSERLSLPQLAAAGIVTVAIAAFGVLSRPTRQPDSHREVGAIPELAILGFLAETPMHAYELRKRITKLVGHVRPVSDGSLHPALERLRRKGLVTSTPAPSSDGPARQVFELTDAGRTELEHRLAHPDDPDIHLRFRAGIQLTPPGAVNE</sequence>
<feature type="transmembrane region" description="Helical" evidence="6">
    <location>
        <begin position="64"/>
        <end position="82"/>
    </location>
</feature>
<evidence type="ECO:0000259" key="8">
    <source>
        <dbReference type="Pfam" id="PF03551"/>
    </source>
</evidence>
<keyword evidence="5 6" id="KW-0472">Membrane</keyword>
<keyword evidence="4 6" id="KW-1133">Transmembrane helix</keyword>
<name>A0ABW6WKB8_9ACTN</name>
<dbReference type="RefSeq" id="WP_020516807.1">
    <property type="nucleotide sequence ID" value="NZ_JBIAZU010000005.1"/>
</dbReference>
<keyword evidence="10" id="KW-1185">Reference proteome</keyword>
<feature type="transmembrane region" description="Helical" evidence="6">
    <location>
        <begin position="141"/>
        <end position="163"/>
    </location>
</feature>
<dbReference type="InterPro" id="IPR005149">
    <property type="entry name" value="Tscrpt_reg_PadR_N"/>
</dbReference>
<comment type="similarity">
    <text evidence="2">Belongs to the EamA transporter family.</text>
</comment>
<reference evidence="9 10" key="1">
    <citation type="submission" date="2024-10" db="EMBL/GenBank/DDBJ databases">
        <title>The Natural Products Discovery Center: Release of the First 8490 Sequenced Strains for Exploring Actinobacteria Biosynthetic Diversity.</title>
        <authorList>
            <person name="Kalkreuter E."/>
            <person name="Kautsar S.A."/>
            <person name="Yang D."/>
            <person name="Bader C.D."/>
            <person name="Teijaro C.N."/>
            <person name="Fluegel L."/>
            <person name="Davis C.M."/>
            <person name="Simpson J.R."/>
            <person name="Lauterbach L."/>
            <person name="Steele A.D."/>
            <person name="Gui C."/>
            <person name="Meng S."/>
            <person name="Li G."/>
            <person name="Viehrig K."/>
            <person name="Ye F."/>
            <person name="Su P."/>
            <person name="Kiefer A.F."/>
            <person name="Nichols A."/>
            <person name="Cepeda A.J."/>
            <person name="Yan W."/>
            <person name="Fan B."/>
            <person name="Jiang Y."/>
            <person name="Adhikari A."/>
            <person name="Zheng C.-J."/>
            <person name="Schuster L."/>
            <person name="Cowan T.M."/>
            <person name="Smanski M.J."/>
            <person name="Chevrette M.G."/>
            <person name="De Carvalho L.P.S."/>
            <person name="Shen B."/>
        </authorList>
    </citation>
    <scope>NUCLEOTIDE SEQUENCE [LARGE SCALE GENOMIC DNA]</scope>
    <source>
        <strain evidence="9 10">NPDC000087</strain>
    </source>
</reference>
<dbReference type="SUPFAM" id="SSF46785">
    <property type="entry name" value="Winged helix' DNA-binding domain"/>
    <property type="match status" value="1"/>
</dbReference>
<evidence type="ECO:0000259" key="7">
    <source>
        <dbReference type="Pfam" id="PF00892"/>
    </source>
</evidence>
<dbReference type="Proteomes" id="UP001602245">
    <property type="component" value="Unassembled WGS sequence"/>
</dbReference>
<feature type="transmembrane region" description="Helical" evidence="6">
    <location>
        <begin position="235"/>
        <end position="254"/>
    </location>
</feature>
<dbReference type="Pfam" id="PF03551">
    <property type="entry name" value="PadR"/>
    <property type="match status" value="1"/>
</dbReference>
<dbReference type="EMBL" id="JBIAZU010000005">
    <property type="protein sequence ID" value="MFF5292975.1"/>
    <property type="molecule type" value="Genomic_DNA"/>
</dbReference>
<dbReference type="InterPro" id="IPR050638">
    <property type="entry name" value="AA-Vitamin_Transporters"/>
</dbReference>
<organism evidence="9 10">
    <name type="scientific">Paractinoplanes globisporus</name>
    <dbReference type="NCBI Taxonomy" id="113565"/>
    <lineage>
        <taxon>Bacteria</taxon>
        <taxon>Bacillati</taxon>
        <taxon>Actinomycetota</taxon>
        <taxon>Actinomycetes</taxon>
        <taxon>Micromonosporales</taxon>
        <taxon>Micromonosporaceae</taxon>
        <taxon>Paractinoplanes</taxon>
    </lineage>
</organism>
<comment type="subcellular location">
    <subcellularLocation>
        <location evidence="1">Membrane</location>
        <topology evidence="1">Multi-pass membrane protein</topology>
    </subcellularLocation>
</comment>
<evidence type="ECO:0000256" key="6">
    <source>
        <dbReference type="SAM" id="Phobius"/>
    </source>
</evidence>
<evidence type="ECO:0000256" key="2">
    <source>
        <dbReference type="ARBA" id="ARBA00007362"/>
    </source>
</evidence>
<feature type="domain" description="EamA" evidence="7">
    <location>
        <begin position="144"/>
        <end position="274"/>
    </location>
</feature>
<dbReference type="PANTHER" id="PTHR32322:SF2">
    <property type="entry name" value="EAMA DOMAIN-CONTAINING PROTEIN"/>
    <property type="match status" value="1"/>
</dbReference>
<dbReference type="SUPFAM" id="SSF103481">
    <property type="entry name" value="Multidrug resistance efflux transporter EmrE"/>
    <property type="match status" value="2"/>
</dbReference>
<evidence type="ECO:0000256" key="4">
    <source>
        <dbReference type="ARBA" id="ARBA00022989"/>
    </source>
</evidence>
<keyword evidence="3 6" id="KW-0812">Transmembrane</keyword>